<sequence length="137" mass="14921">MGQGELRRRAPSCGGVLPVDGCPREPGGYGGRVGVALHPLDRGGDRPGPWLEVCDCDRRRRDQGGERSHVWAHRAVSVPSGWTRRGPNGATVHLAVPVRECLWATQRPRGQTETVDGGDPGLRGDRGLRRNMLDRDS</sequence>
<organism evidence="2 3">
    <name type="scientific">Symbiochloris irregularis</name>
    <dbReference type="NCBI Taxonomy" id="706552"/>
    <lineage>
        <taxon>Eukaryota</taxon>
        <taxon>Viridiplantae</taxon>
        <taxon>Chlorophyta</taxon>
        <taxon>core chlorophytes</taxon>
        <taxon>Trebouxiophyceae</taxon>
        <taxon>Trebouxiales</taxon>
        <taxon>Trebouxiaceae</taxon>
        <taxon>Symbiochloris</taxon>
    </lineage>
</organism>
<evidence type="ECO:0000256" key="1">
    <source>
        <dbReference type="SAM" id="MobiDB-lite"/>
    </source>
</evidence>
<evidence type="ECO:0000313" key="2">
    <source>
        <dbReference type="EMBL" id="KAK9787013.1"/>
    </source>
</evidence>
<proteinExistence type="predicted"/>
<evidence type="ECO:0000313" key="3">
    <source>
        <dbReference type="Proteomes" id="UP001465755"/>
    </source>
</evidence>
<accession>A0AAW1NPH6</accession>
<dbReference type="AlphaFoldDB" id="A0AAW1NPH6"/>
<comment type="caution">
    <text evidence="2">The sequence shown here is derived from an EMBL/GenBank/DDBJ whole genome shotgun (WGS) entry which is preliminary data.</text>
</comment>
<gene>
    <name evidence="2" type="ORF">WJX73_004446</name>
</gene>
<feature type="compositionally biased region" description="Basic and acidic residues" evidence="1">
    <location>
        <begin position="122"/>
        <end position="137"/>
    </location>
</feature>
<keyword evidence="3" id="KW-1185">Reference proteome</keyword>
<dbReference type="Proteomes" id="UP001465755">
    <property type="component" value="Unassembled WGS sequence"/>
</dbReference>
<protein>
    <submittedName>
        <fullName evidence="2">Uncharacterized protein</fullName>
    </submittedName>
</protein>
<reference evidence="2 3" key="1">
    <citation type="journal article" date="2024" name="Nat. Commun.">
        <title>Phylogenomics reveals the evolutionary origins of lichenization in chlorophyte algae.</title>
        <authorList>
            <person name="Puginier C."/>
            <person name="Libourel C."/>
            <person name="Otte J."/>
            <person name="Skaloud P."/>
            <person name="Haon M."/>
            <person name="Grisel S."/>
            <person name="Petersen M."/>
            <person name="Berrin J.G."/>
            <person name="Delaux P.M."/>
            <person name="Dal Grande F."/>
            <person name="Keller J."/>
        </authorList>
    </citation>
    <scope>NUCLEOTIDE SEQUENCE [LARGE SCALE GENOMIC DNA]</scope>
    <source>
        <strain evidence="2 3">SAG 2036</strain>
    </source>
</reference>
<name>A0AAW1NPH6_9CHLO</name>
<dbReference type="EMBL" id="JALJOQ010000257">
    <property type="protein sequence ID" value="KAK9787013.1"/>
    <property type="molecule type" value="Genomic_DNA"/>
</dbReference>
<feature type="region of interest" description="Disordered" evidence="1">
    <location>
        <begin position="107"/>
        <end position="137"/>
    </location>
</feature>